<keyword evidence="4" id="KW-0949">S-adenosyl-L-methionine</keyword>
<dbReference type="GO" id="GO:2000221">
    <property type="term" value="P:negative regulation of pseudohyphal growth"/>
    <property type="evidence" value="ECO:0007669"/>
    <property type="project" value="EnsemblFungi"/>
</dbReference>
<dbReference type="InterPro" id="IPR029063">
    <property type="entry name" value="SAM-dependent_MTases_sf"/>
</dbReference>
<dbReference type="GO" id="GO:1902974">
    <property type="term" value="P:meiotic DNA replication initiation"/>
    <property type="evidence" value="ECO:0007669"/>
    <property type="project" value="EnsemblFungi"/>
</dbReference>
<protein>
    <recommendedName>
        <fullName evidence="1">mRNA m(6)A methyltransferase</fullName>
        <ecNumber evidence="1">2.1.1.348</ecNumber>
    </recommendedName>
</protein>
<evidence type="ECO:0000256" key="7">
    <source>
        <dbReference type="SAM" id="Phobius"/>
    </source>
</evidence>
<dbReference type="Proteomes" id="UP000007703">
    <property type="component" value="Unassembled WGS sequence"/>
</dbReference>
<dbReference type="VEuPathDB" id="FungiDB:CLUG_03093"/>
<dbReference type="GO" id="GO:0032259">
    <property type="term" value="P:methylation"/>
    <property type="evidence" value="ECO:0007669"/>
    <property type="project" value="UniProtKB-KW"/>
</dbReference>
<dbReference type="PROSITE" id="PS51143">
    <property type="entry name" value="MT_A70"/>
    <property type="match status" value="1"/>
</dbReference>
<dbReference type="InterPro" id="IPR007757">
    <property type="entry name" value="MT-A70-like"/>
</dbReference>
<evidence type="ECO:0000256" key="4">
    <source>
        <dbReference type="ARBA" id="ARBA00022691"/>
    </source>
</evidence>
<dbReference type="InParanoid" id="C4Y3I0"/>
<dbReference type="PANTHER" id="PTHR12829">
    <property type="entry name" value="N6-ADENOSINE-METHYLTRANSFERASE"/>
    <property type="match status" value="1"/>
</dbReference>
<keyword evidence="7" id="KW-0812">Transmembrane</keyword>
<gene>
    <name evidence="8" type="ORF">CLUG_03093</name>
</gene>
<evidence type="ECO:0000256" key="5">
    <source>
        <dbReference type="ARBA" id="ARBA00048957"/>
    </source>
</evidence>
<dbReference type="STRING" id="306902.C4Y3I0"/>
<dbReference type="HOGENOM" id="CLU_018702_4_1_1"/>
<evidence type="ECO:0000313" key="9">
    <source>
        <dbReference type="Proteomes" id="UP000007703"/>
    </source>
</evidence>
<keyword evidence="2" id="KW-0489">Methyltransferase</keyword>
<dbReference type="Pfam" id="PF05063">
    <property type="entry name" value="MT-A70"/>
    <property type="match status" value="1"/>
</dbReference>
<dbReference type="GO" id="GO:0005737">
    <property type="term" value="C:cytoplasm"/>
    <property type="evidence" value="ECO:0007669"/>
    <property type="project" value="EnsemblFungi"/>
</dbReference>
<proteinExistence type="inferred from homology"/>
<feature type="transmembrane region" description="Helical" evidence="7">
    <location>
        <begin position="38"/>
        <end position="60"/>
    </location>
</feature>
<dbReference type="EMBL" id="CH408078">
    <property type="protein sequence ID" value="EEQ38967.1"/>
    <property type="molecule type" value="Genomic_DNA"/>
</dbReference>
<keyword evidence="3" id="KW-0808">Transferase</keyword>
<organism evidence="8 9">
    <name type="scientific">Clavispora lusitaniae (strain ATCC 42720)</name>
    <name type="common">Yeast</name>
    <name type="synonym">Candida lusitaniae</name>
    <dbReference type="NCBI Taxonomy" id="306902"/>
    <lineage>
        <taxon>Eukaryota</taxon>
        <taxon>Fungi</taxon>
        <taxon>Dikarya</taxon>
        <taxon>Ascomycota</taxon>
        <taxon>Saccharomycotina</taxon>
        <taxon>Pichiomycetes</taxon>
        <taxon>Metschnikowiaceae</taxon>
        <taxon>Clavispora</taxon>
    </lineage>
</organism>
<dbReference type="AlphaFoldDB" id="C4Y3I0"/>
<sequence length="574" mass="65811">MSHLYITLHSCSISRNVVSIKCCNFSLRQTPLYMLYQFLFFNHFFFSAYFFFFFSFFSVMSTPTPQQKFGNFIAFLLYYQQSLSQDPYRGKLDAIKWAFAYFCQRRGIDEEFEDLAAFDNFLQQFNEISGNALVFSNGSYGDFKILSYIKITNVYLLRERLDNQCQLPIGEISDAGPPKADKAPLKRLQTLLEKPLGTVVPAANPKEKGFSFDLDRLSSLISEPTAATRLGISRAQLLTAKKPFMDICESGSHSQMLANLCLGSKNIGNSIHDLPSNAKIHKVISSCKSLMDKQIQNCVKSKVHFLPLVTGVTDLYLGNCSYLDTCHKLKSCRYLHYYTLNPPPSATKSKDSESKPVLALDYTVGECHDTIRRQETPAQWISCDVRHLPFSILGKFSAIISDPAWDIHMSLPYGTCKDAELLSLPMNQLQDEGILMLWVTGRSIEIGRRALAQWGYSVSDEMIWIKLNQLRRTIVTGRTGHWLNHSKEHLLVGIKGNPRWLNRKIDLDFIVSGTRETSRKPDELYGVVERLVGRHSRKLEIFGRDHNIRPGWFSTYHSFIYLFRSPFIHSFRRY</sequence>
<evidence type="ECO:0000256" key="2">
    <source>
        <dbReference type="ARBA" id="ARBA00022603"/>
    </source>
</evidence>
<dbReference type="KEGG" id="clu:CLUG_03093"/>
<dbReference type="PANTHER" id="PTHR12829:SF7">
    <property type="entry name" value="N6-ADENOSINE-METHYLTRANSFERASE CATALYTIC SUBUNIT"/>
    <property type="match status" value="1"/>
</dbReference>
<dbReference type="GO" id="GO:0036396">
    <property type="term" value="C:RNA N6-methyladenosine methyltransferase complex"/>
    <property type="evidence" value="ECO:0007669"/>
    <property type="project" value="EnsemblFungi"/>
</dbReference>
<comment type="similarity">
    <text evidence="6">Belongs to the MT-A70-like family.</text>
</comment>
<name>C4Y3I0_CLAL4</name>
<dbReference type="FunCoup" id="C4Y3I0">
    <property type="interactions" value="29"/>
</dbReference>
<dbReference type="OrthoDB" id="10262526at2759"/>
<reference evidence="8 9" key="1">
    <citation type="journal article" date="2009" name="Nature">
        <title>Evolution of pathogenicity and sexual reproduction in eight Candida genomes.</title>
        <authorList>
            <person name="Butler G."/>
            <person name="Rasmussen M.D."/>
            <person name="Lin M.F."/>
            <person name="Santos M.A."/>
            <person name="Sakthikumar S."/>
            <person name="Munro C.A."/>
            <person name="Rheinbay E."/>
            <person name="Grabherr M."/>
            <person name="Forche A."/>
            <person name="Reedy J.L."/>
            <person name="Agrafioti I."/>
            <person name="Arnaud M.B."/>
            <person name="Bates S."/>
            <person name="Brown A.J."/>
            <person name="Brunke S."/>
            <person name="Costanzo M.C."/>
            <person name="Fitzpatrick D.A."/>
            <person name="de Groot P.W."/>
            <person name="Harris D."/>
            <person name="Hoyer L.L."/>
            <person name="Hube B."/>
            <person name="Klis F.M."/>
            <person name="Kodira C."/>
            <person name="Lennard N."/>
            <person name="Logue M.E."/>
            <person name="Martin R."/>
            <person name="Neiman A.M."/>
            <person name="Nikolaou E."/>
            <person name="Quail M.A."/>
            <person name="Quinn J."/>
            <person name="Santos M.C."/>
            <person name="Schmitzberger F.F."/>
            <person name="Sherlock G."/>
            <person name="Shah P."/>
            <person name="Silverstein K.A."/>
            <person name="Skrzypek M.S."/>
            <person name="Soll D."/>
            <person name="Staggs R."/>
            <person name="Stansfield I."/>
            <person name="Stumpf M.P."/>
            <person name="Sudbery P.E."/>
            <person name="Srikantha T."/>
            <person name="Zeng Q."/>
            <person name="Berman J."/>
            <person name="Berriman M."/>
            <person name="Heitman J."/>
            <person name="Gow N.A."/>
            <person name="Lorenz M.C."/>
            <person name="Birren B.W."/>
            <person name="Kellis M."/>
            <person name="Cuomo C.A."/>
        </authorList>
    </citation>
    <scope>NUCLEOTIDE SEQUENCE [LARGE SCALE GENOMIC DNA]</scope>
    <source>
        <strain evidence="8 9">ATCC 42720</strain>
    </source>
</reference>
<evidence type="ECO:0000313" key="8">
    <source>
        <dbReference type="EMBL" id="EEQ38967.1"/>
    </source>
</evidence>
<accession>C4Y3I0</accession>
<dbReference type="EC" id="2.1.1.348" evidence="1"/>
<keyword evidence="7" id="KW-1133">Transmembrane helix</keyword>
<dbReference type="GO" id="GO:0005730">
    <property type="term" value="C:nucleolus"/>
    <property type="evidence" value="ECO:0007669"/>
    <property type="project" value="EnsemblFungi"/>
</dbReference>
<comment type="catalytic activity">
    <reaction evidence="5">
        <text>an adenosine in mRNA + S-adenosyl-L-methionine = an N(6)-methyladenosine in mRNA + S-adenosyl-L-homocysteine + H(+)</text>
        <dbReference type="Rhea" id="RHEA:55584"/>
        <dbReference type="Rhea" id="RHEA-COMP:12414"/>
        <dbReference type="Rhea" id="RHEA-COMP:12417"/>
        <dbReference type="ChEBI" id="CHEBI:15378"/>
        <dbReference type="ChEBI" id="CHEBI:57856"/>
        <dbReference type="ChEBI" id="CHEBI:59789"/>
        <dbReference type="ChEBI" id="CHEBI:74411"/>
        <dbReference type="ChEBI" id="CHEBI:74449"/>
        <dbReference type="EC" id="2.1.1.348"/>
    </reaction>
</comment>
<keyword evidence="7" id="KW-0472">Membrane</keyword>
<evidence type="ECO:0000256" key="6">
    <source>
        <dbReference type="PROSITE-ProRule" id="PRU00489"/>
    </source>
</evidence>
<evidence type="ECO:0000256" key="3">
    <source>
        <dbReference type="ARBA" id="ARBA00022679"/>
    </source>
</evidence>
<dbReference type="GO" id="GO:0001734">
    <property type="term" value="F:mRNA m(6)A methyltransferase activity"/>
    <property type="evidence" value="ECO:0007669"/>
    <property type="project" value="UniProtKB-EC"/>
</dbReference>
<dbReference type="SUPFAM" id="SSF53335">
    <property type="entry name" value="S-adenosyl-L-methionine-dependent methyltransferases"/>
    <property type="match status" value="1"/>
</dbReference>
<evidence type="ECO:0000256" key="1">
    <source>
        <dbReference type="ARBA" id="ARBA00012160"/>
    </source>
</evidence>
<dbReference type="GeneID" id="8498247"/>